<sequence>MLSDLSRLTSPTGSNWNKLLNNVSPSILNFLALNSFLNLNSFSLAVINFAFLPLLKFEDIDSTGILAGLLAKFWNLSLIDNLELKAGLCLVKLVICLMNEVLITLKLTLDESGKGTMIDNKPECGLYEWIVPSTVESRLVVILTLYEMIICLLQKTQMIDDVSIKMNCDEFNENCKWNLEMEMIV</sequence>
<accession>A0ACB5U8G3</accession>
<name>A0ACB5U8G3_AMBMO</name>
<keyword evidence="2" id="KW-1185">Reference proteome</keyword>
<evidence type="ECO:0000313" key="1">
    <source>
        <dbReference type="EMBL" id="GMF03915.1"/>
    </source>
</evidence>
<dbReference type="EMBL" id="BSXS01013355">
    <property type="protein sequence ID" value="GMF03915.1"/>
    <property type="molecule type" value="Genomic_DNA"/>
</dbReference>
<proteinExistence type="predicted"/>
<gene>
    <name evidence="1" type="ORF">Amon02_001195400</name>
</gene>
<reference evidence="1" key="1">
    <citation type="submission" date="2023-04" db="EMBL/GenBank/DDBJ databases">
        <title>Ambrosiozyma monospora NBRC 10751.</title>
        <authorList>
            <person name="Ichikawa N."/>
            <person name="Sato H."/>
            <person name="Tonouchi N."/>
        </authorList>
    </citation>
    <scope>NUCLEOTIDE SEQUENCE</scope>
    <source>
        <strain evidence="1">NBRC 10751</strain>
    </source>
</reference>
<dbReference type="Proteomes" id="UP001165064">
    <property type="component" value="Unassembled WGS sequence"/>
</dbReference>
<protein>
    <submittedName>
        <fullName evidence="1">Unnamed protein product</fullName>
    </submittedName>
</protein>
<organism evidence="1 2">
    <name type="scientific">Ambrosiozyma monospora</name>
    <name type="common">Yeast</name>
    <name type="synonym">Endomycopsis monosporus</name>
    <dbReference type="NCBI Taxonomy" id="43982"/>
    <lineage>
        <taxon>Eukaryota</taxon>
        <taxon>Fungi</taxon>
        <taxon>Dikarya</taxon>
        <taxon>Ascomycota</taxon>
        <taxon>Saccharomycotina</taxon>
        <taxon>Pichiomycetes</taxon>
        <taxon>Pichiales</taxon>
        <taxon>Pichiaceae</taxon>
        <taxon>Ambrosiozyma</taxon>
    </lineage>
</organism>
<evidence type="ECO:0000313" key="2">
    <source>
        <dbReference type="Proteomes" id="UP001165064"/>
    </source>
</evidence>
<comment type="caution">
    <text evidence="1">The sequence shown here is derived from an EMBL/GenBank/DDBJ whole genome shotgun (WGS) entry which is preliminary data.</text>
</comment>